<dbReference type="AlphaFoldDB" id="A0A426VBH5"/>
<dbReference type="EMBL" id="RSED01000008">
    <property type="protein sequence ID" value="RRS04232.1"/>
    <property type="molecule type" value="Genomic_DNA"/>
</dbReference>
<organism evidence="1 2">
    <name type="scientific">Aquabacterium soli</name>
    <dbReference type="NCBI Taxonomy" id="2493092"/>
    <lineage>
        <taxon>Bacteria</taxon>
        <taxon>Pseudomonadati</taxon>
        <taxon>Pseudomonadota</taxon>
        <taxon>Betaproteobacteria</taxon>
        <taxon>Burkholderiales</taxon>
        <taxon>Aquabacterium</taxon>
    </lineage>
</organism>
<dbReference type="InterPro" id="IPR032314">
    <property type="entry name" value="DUF4845"/>
</dbReference>
<proteinExistence type="predicted"/>
<evidence type="ECO:0000313" key="1">
    <source>
        <dbReference type="EMBL" id="RRS04232.1"/>
    </source>
</evidence>
<dbReference type="OrthoDB" id="9133279at2"/>
<accession>A0A426VBH5</accession>
<protein>
    <submittedName>
        <fullName evidence="1">DUF4845 domain-containing protein</fullName>
    </submittedName>
</protein>
<sequence>MARRQRGITLFGLLFWAVIVGAVAVVLMKLFPAINEYRTIQSVVNAVAKSGASSVPEVRTAFDQRSSVEYGIESITSRDLEITKDNDQIVIRFAYDKEIELIDPVFLVIKFKGHSR</sequence>
<keyword evidence="2" id="KW-1185">Reference proteome</keyword>
<evidence type="ECO:0000313" key="2">
    <source>
        <dbReference type="Proteomes" id="UP000269265"/>
    </source>
</evidence>
<comment type="caution">
    <text evidence="1">The sequence shown here is derived from an EMBL/GenBank/DDBJ whole genome shotgun (WGS) entry which is preliminary data.</text>
</comment>
<dbReference type="Pfam" id="PF16137">
    <property type="entry name" value="DUF4845"/>
    <property type="match status" value="1"/>
</dbReference>
<dbReference type="Proteomes" id="UP000269265">
    <property type="component" value="Unassembled WGS sequence"/>
</dbReference>
<name>A0A426VBH5_9BURK</name>
<gene>
    <name evidence="1" type="ORF">EIP75_12365</name>
</gene>
<reference evidence="1 2" key="1">
    <citation type="submission" date="2018-12" db="EMBL/GenBank/DDBJ databases">
        <title>The whole draft genome of Aquabacterium sp. SJQ9.</title>
        <authorList>
            <person name="Sun L."/>
            <person name="Gao X."/>
            <person name="Chen W."/>
            <person name="Huang K."/>
        </authorList>
    </citation>
    <scope>NUCLEOTIDE SEQUENCE [LARGE SCALE GENOMIC DNA]</scope>
    <source>
        <strain evidence="1 2">SJQ9</strain>
    </source>
</reference>